<dbReference type="OrthoDB" id="545169at2759"/>
<proteinExistence type="predicted"/>
<organism evidence="2 3">
    <name type="scientific">Acaromyces ingoldii</name>
    <dbReference type="NCBI Taxonomy" id="215250"/>
    <lineage>
        <taxon>Eukaryota</taxon>
        <taxon>Fungi</taxon>
        <taxon>Dikarya</taxon>
        <taxon>Basidiomycota</taxon>
        <taxon>Ustilaginomycotina</taxon>
        <taxon>Exobasidiomycetes</taxon>
        <taxon>Exobasidiales</taxon>
        <taxon>Cryptobasidiaceae</taxon>
        <taxon>Acaromyces</taxon>
    </lineage>
</organism>
<dbReference type="Proteomes" id="UP000245768">
    <property type="component" value="Unassembled WGS sequence"/>
</dbReference>
<reference evidence="2 3" key="1">
    <citation type="journal article" date="2018" name="Mol. Biol. Evol.">
        <title>Broad Genomic Sampling Reveals a Smut Pathogenic Ancestry of the Fungal Clade Ustilaginomycotina.</title>
        <authorList>
            <person name="Kijpornyongpan T."/>
            <person name="Mondo S.J."/>
            <person name="Barry K."/>
            <person name="Sandor L."/>
            <person name="Lee J."/>
            <person name="Lipzen A."/>
            <person name="Pangilinan J."/>
            <person name="LaButti K."/>
            <person name="Hainaut M."/>
            <person name="Henrissat B."/>
            <person name="Grigoriev I.V."/>
            <person name="Spatafora J.W."/>
            <person name="Aime M.C."/>
        </authorList>
    </citation>
    <scope>NUCLEOTIDE SEQUENCE [LARGE SCALE GENOMIC DNA]</scope>
    <source>
        <strain evidence="2 3">MCA 4198</strain>
    </source>
</reference>
<evidence type="ECO:0000313" key="3">
    <source>
        <dbReference type="Proteomes" id="UP000245768"/>
    </source>
</evidence>
<dbReference type="Pfam" id="PF09995">
    <property type="entry name" value="MPAB_Lcp_cat"/>
    <property type="match status" value="1"/>
</dbReference>
<name>A0A316Z228_9BASI</name>
<evidence type="ECO:0000313" key="2">
    <source>
        <dbReference type="EMBL" id="PWN94245.1"/>
    </source>
</evidence>
<dbReference type="STRING" id="215250.A0A316Z228"/>
<evidence type="ECO:0000259" key="1">
    <source>
        <dbReference type="Pfam" id="PF09995"/>
    </source>
</evidence>
<feature type="domain" description="ER-bound oxygenase mpaB/mpaB'/Rubber oxygenase catalytic" evidence="1">
    <location>
        <begin position="182"/>
        <end position="330"/>
    </location>
</feature>
<protein>
    <recommendedName>
        <fullName evidence="1">ER-bound oxygenase mpaB/mpaB'/Rubber oxygenase catalytic domain-containing protein</fullName>
    </recommendedName>
</protein>
<gene>
    <name evidence="2" type="ORF">FA10DRAFT_264801</name>
</gene>
<dbReference type="InterPro" id="IPR018713">
    <property type="entry name" value="MPAB/Lcp_cat_dom"/>
</dbReference>
<dbReference type="RefSeq" id="XP_025381443.1">
    <property type="nucleotide sequence ID" value="XM_025520798.1"/>
</dbReference>
<dbReference type="GO" id="GO:0016491">
    <property type="term" value="F:oxidoreductase activity"/>
    <property type="evidence" value="ECO:0007669"/>
    <property type="project" value="InterPro"/>
</dbReference>
<dbReference type="InParanoid" id="A0A316Z228"/>
<dbReference type="GeneID" id="37042714"/>
<dbReference type="EMBL" id="KZ819634">
    <property type="protein sequence ID" value="PWN94245.1"/>
    <property type="molecule type" value="Genomic_DNA"/>
</dbReference>
<dbReference type="PANTHER" id="PTHR36124:SF1">
    <property type="entry name" value="ER-BOUND OXYGENASE MPAB_MPAB'_RUBBER OXYGENASE CATALYTIC DOMAIN-CONTAINING PROTEIN"/>
    <property type="match status" value="1"/>
</dbReference>
<dbReference type="InterPro" id="IPR046366">
    <property type="entry name" value="MPAB"/>
</dbReference>
<dbReference type="PANTHER" id="PTHR36124">
    <property type="match status" value="1"/>
</dbReference>
<keyword evidence="3" id="KW-1185">Reference proteome</keyword>
<dbReference type="AlphaFoldDB" id="A0A316Z228"/>
<sequence length="521" mass="59854">MNVRISSTTASLLPSWLDVRTALYTLAPLLLVLHLARVRLARYEHIKSLQSDFGDRYALTDEEAAKGGKRRMNESGYRGIRDAQEIFRNTGHFDMPFISLKALEFALFRTYGIPTISKILLRTGQFVDIDKSSKRYVDTSVLIASFFTYPLPVFDLEDNEDHSKARKREKGFYNDDRNDPRSAIAIARINWLHARANKMHEPHGAGISNDDLLYTLSTFMIVPVRWYRLYAWRPATPLESEAIFTVFYHAGRCMGIKDIPKTRTEMEAWSEAYEAKHMVYAEQNEKVAKETVDLLLFHAPHFMRPALSHVVTSLMDERLRLSMGFVKPPHWLYGMSYGLLRIMALVNRYMLMPRNTPKSVVPHNGQGLMDGVDAADPQDMFSVCPASGIRAGEENGKMCPVGGAQKQKAMMQKRPKPRLTPNWWENDVHYSRAAPKYSFVWFYERLFVPEELRRGAKKWRPMHLAKDLPSGPVDGLDCGYRLEECGPRGLEMQGRKEIYDEAKRLNGGRDLDGMWGFDREV</sequence>
<accession>A0A316Z228</accession>